<gene>
    <name evidence="3" type="ORF">C1I95_22940</name>
</gene>
<feature type="transmembrane region" description="Helical" evidence="2">
    <location>
        <begin position="86"/>
        <end position="108"/>
    </location>
</feature>
<sequence length="250" mass="25382">MTISTYLLLLFAVCQLISVVISLSTIGTVREVMEDAYAGTTADGMEGVADLVVVVGVGTAIFMLVAALALFGLGLVNLRGKNGSRIATWIVGGILVCCTGFGLLGNLAGGLGTPSSTSGDMPSADEVQRRLEEALPSWVTPVGHLLSVISLISVLAALILLALPQANAFFRKPAPEWQPPMPGGSYPGQPGYPPAPGYPGAPQQPAEPGYPATPGQPPAGGQPGGLTGQNPPTGGPEQPGEQPPPADRPS</sequence>
<dbReference type="AlphaFoldDB" id="A0A2W2FEF0"/>
<dbReference type="Proteomes" id="UP000248924">
    <property type="component" value="Unassembled WGS sequence"/>
</dbReference>
<feature type="transmembrane region" description="Helical" evidence="2">
    <location>
        <begin position="51"/>
        <end position="74"/>
    </location>
</feature>
<dbReference type="EMBL" id="POTY01000165">
    <property type="protein sequence ID" value="PZG13844.1"/>
    <property type="molecule type" value="Genomic_DNA"/>
</dbReference>
<reference evidence="3 4" key="1">
    <citation type="submission" date="2018-01" db="EMBL/GenBank/DDBJ databases">
        <title>Draft genome sequence of Jishengella sp. NA12.</title>
        <authorList>
            <person name="Sahin N."/>
            <person name="Ay H."/>
            <person name="Saygin H."/>
        </authorList>
    </citation>
    <scope>NUCLEOTIDE SEQUENCE [LARGE SCALE GENOMIC DNA]</scope>
    <source>
        <strain evidence="3 4">NA12</strain>
    </source>
</reference>
<keyword evidence="2" id="KW-1133">Transmembrane helix</keyword>
<feature type="compositionally biased region" description="Low complexity" evidence="1">
    <location>
        <begin position="200"/>
        <end position="213"/>
    </location>
</feature>
<name>A0A2W2FEF0_9ACTN</name>
<comment type="caution">
    <text evidence="3">The sequence shown here is derived from an EMBL/GenBank/DDBJ whole genome shotgun (WGS) entry which is preliminary data.</text>
</comment>
<feature type="region of interest" description="Disordered" evidence="1">
    <location>
        <begin position="180"/>
        <end position="250"/>
    </location>
</feature>
<feature type="compositionally biased region" description="Low complexity" evidence="1">
    <location>
        <begin position="228"/>
        <end position="240"/>
    </location>
</feature>
<evidence type="ECO:0000256" key="2">
    <source>
        <dbReference type="SAM" id="Phobius"/>
    </source>
</evidence>
<feature type="compositionally biased region" description="Pro residues" evidence="1">
    <location>
        <begin position="190"/>
        <end position="199"/>
    </location>
</feature>
<dbReference type="OrthoDB" id="5194611at2"/>
<keyword evidence="2" id="KW-0812">Transmembrane</keyword>
<protein>
    <submittedName>
        <fullName evidence="3">Uncharacterized protein</fullName>
    </submittedName>
</protein>
<feature type="compositionally biased region" description="Pro residues" evidence="1">
    <location>
        <begin position="241"/>
        <end position="250"/>
    </location>
</feature>
<keyword evidence="2" id="KW-0472">Membrane</keyword>
<organism evidence="3 4">
    <name type="scientific">Micromonospora craterilacus</name>
    <dbReference type="NCBI Taxonomy" id="1655439"/>
    <lineage>
        <taxon>Bacteria</taxon>
        <taxon>Bacillati</taxon>
        <taxon>Actinomycetota</taxon>
        <taxon>Actinomycetes</taxon>
        <taxon>Micromonosporales</taxon>
        <taxon>Micromonosporaceae</taxon>
        <taxon>Micromonospora</taxon>
    </lineage>
</organism>
<feature type="transmembrane region" description="Helical" evidence="2">
    <location>
        <begin position="142"/>
        <end position="163"/>
    </location>
</feature>
<proteinExistence type="predicted"/>
<evidence type="ECO:0000256" key="1">
    <source>
        <dbReference type="SAM" id="MobiDB-lite"/>
    </source>
</evidence>
<accession>A0A2W2FEF0</accession>
<evidence type="ECO:0000313" key="3">
    <source>
        <dbReference type="EMBL" id="PZG13844.1"/>
    </source>
</evidence>
<keyword evidence="4" id="KW-1185">Reference proteome</keyword>
<evidence type="ECO:0000313" key="4">
    <source>
        <dbReference type="Proteomes" id="UP000248924"/>
    </source>
</evidence>